<gene>
    <name evidence="7" type="ORF">C8D89_102127</name>
</gene>
<name>A0A2U1FLE2_9PSEU</name>
<dbReference type="SUPFAM" id="SSF81296">
    <property type="entry name" value="E set domains"/>
    <property type="match status" value="1"/>
</dbReference>
<keyword evidence="3" id="KW-0479">Metal-binding</keyword>
<dbReference type="PANTHER" id="PTHR19372">
    <property type="entry name" value="SULFITE REDUCTASE"/>
    <property type="match status" value="1"/>
</dbReference>
<dbReference type="GO" id="GO:0030151">
    <property type="term" value="F:molybdenum ion binding"/>
    <property type="evidence" value="ECO:0007669"/>
    <property type="project" value="InterPro"/>
</dbReference>
<dbReference type="InterPro" id="IPR008335">
    <property type="entry name" value="Mopterin_OxRdtase_euk"/>
</dbReference>
<evidence type="ECO:0000256" key="2">
    <source>
        <dbReference type="ARBA" id="ARBA00022505"/>
    </source>
</evidence>
<dbReference type="InterPro" id="IPR014756">
    <property type="entry name" value="Ig_E-set"/>
</dbReference>
<sequence>MPTQPAELTVHSSQPYNAEPPRTALADLDLTPVALFYHRNHAPETPRIDPATWTLRVDGRVERPATFSLGALRERFDEHDQVVTLQCAGNRRAGLAEVAELPGETPWGPGAVGTARWAGVRLADVLRDVGVDPAATDVELVGADVSEEPGAPEPYAVSVPLDKALAPEVLLAWSMNDAPLAEAHGAPVRVVVPGWIGARSVKWLERITVRDAPSTGHFQAVAYRLLPAGASPAPGRGVALGPLAVNADVLAPDDGAEVPAGPTRVTGYALAGGDRTVVRVDVSTDGGATWTQADLDPQAGRWSWRFWQVELDLPVGTSRVHARAWDSAAGVQPADPAELWNPKGYVNTSWAHVTLHAFGAADG</sequence>
<dbReference type="InterPro" id="IPR036374">
    <property type="entry name" value="OxRdtase_Mopterin-bd_sf"/>
</dbReference>
<dbReference type="GO" id="GO:0006790">
    <property type="term" value="P:sulfur compound metabolic process"/>
    <property type="evidence" value="ECO:0007669"/>
    <property type="project" value="TreeGrafter"/>
</dbReference>
<dbReference type="RefSeq" id="WP_243417873.1">
    <property type="nucleotide sequence ID" value="NZ_QEKW01000002.1"/>
</dbReference>
<dbReference type="PANTHER" id="PTHR19372:SF7">
    <property type="entry name" value="SULFITE OXIDASE, MITOCHONDRIAL"/>
    <property type="match status" value="1"/>
</dbReference>
<dbReference type="GO" id="GO:0008482">
    <property type="term" value="F:sulfite oxidase activity"/>
    <property type="evidence" value="ECO:0007669"/>
    <property type="project" value="TreeGrafter"/>
</dbReference>
<keyword evidence="2" id="KW-0500">Molybdenum</keyword>
<evidence type="ECO:0000313" key="8">
    <source>
        <dbReference type="Proteomes" id="UP000245639"/>
    </source>
</evidence>
<dbReference type="CDD" id="cd02110">
    <property type="entry name" value="SO_family_Moco_dimer"/>
    <property type="match status" value="1"/>
</dbReference>
<evidence type="ECO:0000256" key="3">
    <source>
        <dbReference type="ARBA" id="ARBA00022723"/>
    </source>
</evidence>
<feature type="domain" description="Oxidoreductase molybdopterin-binding" evidence="5">
    <location>
        <begin position="44"/>
        <end position="217"/>
    </location>
</feature>
<feature type="domain" description="Moybdenum cofactor oxidoreductase dimerisation" evidence="6">
    <location>
        <begin position="243"/>
        <end position="356"/>
    </location>
</feature>
<organism evidence="7 8">
    <name type="scientific">Actinomycetospora cinnamomea</name>
    <dbReference type="NCBI Taxonomy" id="663609"/>
    <lineage>
        <taxon>Bacteria</taxon>
        <taxon>Bacillati</taxon>
        <taxon>Actinomycetota</taxon>
        <taxon>Actinomycetes</taxon>
        <taxon>Pseudonocardiales</taxon>
        <taxon>Pseudonocardiaceae</taxon>
        <taxon>Actinomycetospora</taxon>
    </lineage>
</organism>
<dbReference type="InterPro" id="IPR000572">
    <property type="entry name" value="OxRdtase_Mopterin-bd_dom"/>
</dbReference>
<comment type="cofactor">
    <cofactor evidence="1">
        <name>Mo-molybdopterin</name>
        <dbReference type="ChEBI" id="CHEBI:71302"/>
    </cofactor>
</comment>
<dbReference type="SUPFAM" id="SSF56524">
    <property type="entry name" value="Oxidoreductase molybdopterin-binding domain"/>
    <property type="match status" value="1"/>
</dbReference>
<evidence type="ECO:0000256" key="4">
    <source>
        <dbReference type="ARBA" id="ARBA00023002"/>
    </source>
</evidence>
<keyword evidence="8" id="KW-1185">Reference proteome</keyword>
<dbReference type="Pfam" id="PF03404">
    <property type="entry name" value="Mo-co_dimer"/>
    <property type="match status" value="1"/>
</dbReference>
<reference evidence="7 8" key="1">
    <citation type="submission" date="2018-04" db="EMBL/GenBank/DDBJ databases">
        <title>Genomic Encyclopedia of Type Strains, Phase IV (KMG-IV): sequencing the most valuable type-strain genomes for metagenomic binning, comparative biology and taxonomic classification.</title>
        <authorList>
            <person name="Goeker M."/>
        </authorList>
    </citation>
    <scope>NUCLEOTIDE SEQUENCE [LARGE SCALE GENOMIC DNA]</scope>
    <source>
        <strain evidence="7 8">DSM 45771</strain>
    </source>
</reference>
<comment type="caution">
    <text evidence="7">The sequence shown here is derived from an EMBL/GenBank/DDBJ whole genome shotgun (WGS) entry which is preliminary data.</text>
</comment>
<proteinExistence type="predicted"/>
<dbReference type="Gene3D" id="2.60.40.650">
    <property type="match status" value="1"/>
</dbReference>
<dbReference type="AlphaFoldDB" id="A0A2U1FLE2"/>
<dbReference type="InterPro" id="IPR005066">
    <property type="entry name" value="MoCF_OxRdtse_dimer"/>
</dbReference>
<dbReference type="GO" id="GO:0043546">
    <property type="term" value="F:molybdopterin cofactor binding"/>
    <property type="evidence" value="ECO:0007669"/>
    <property type="project" value="TreeGrafter"/>
</dbReference>
<evidence type="ECO:0000259" key="6">
    <source>
        <dbReference type="Pfam" id="PF03404"/>
    </source>
</evidence>
<evidence type="ECO:0000259" key="5">
    <source>
        <dbReference type="Pfam" id="PF00174"/>
    </source>
</evidence>
<dbReference type="GO" id="GO:0020037">
    <property type="term" value="F:heme binding"/>
    <property type="evidence" value="ECO:0007669"/>
    <property type="project" value="TreeGrafter"/>
</dbReference>
<evidence type="ECO:0000313" key="7">
    <source>
        <dbReference type="EMBL" id="PVZ12979.1"/>
    </source>
</evidence>
<protein>
    <submittedName>
        <fullName evidence="7">Sulfite dehydrogenase (Cytochrome) subunit SorA apoprotein</fullName>
    </submittedName>
</protein>
<dbReference type="Gene3D" id="3.90.420.10">
    <property type="entry name" value="Oxidoreductase, molybdopterin-binding domain"/>
    <property type="match status" value="1"/>
</dbReference>
<evidence type="ECO:0000256" key="1">
    <source>
        <dbReference type="ARBA" id="ARBA00001924"/>
    </source>
</evidence>
<accession>A0A2U1FLE2</accession>
<keyword evidence="4" id="KW-0560">Oxidoreductase</keyword>
<dbReference type="PRINTS" id="PR00407">
    <property type="entry name" value="EUMOPTERIN"/>
</dbReference>
<dbReference type="Proteomes" id="UP000245639">
    <property type="component" value="Unassembled WGS sequence"/>
</dbReference>
<dbReference type="Pfam" id="PF00174">
    <property type="entry name" value="Oxidored_molyb"/>
    <property type="match status" value="1"/>
</dbReference>
<dbReference type="EMBL" id="QEKW01000002">
    <property type="protein sequence ID" value="PVZ12979.1"/>
    <property type="molecule type" value="Genomic_DNA"/>
</dbReference>